<evidence type="ECO:0000256" key="3">
    <source>
        <dbReference type="ARBA" id="ARBA00022793"/>
    </source>
</evidence>
<keyword evidence="11" id="KW-1185">Reference proteome</keyword>
<feature type="domain" description="PDXDC1-like third" evidence="9">
    <location>
        <begin position="518"/>
        <end position="617"/>
    </location>
</feature>
<comment type="similarity">
    <text evidence="2">Belongs to the group II decarboxylase family.</text>
</comment>
<evidence type="ECO:0000313" key="11">
    <source>
        <dbReference type="Proteomes" id="UP001153954"/>
    </source>
</evidence>
<protein>
    <recommendedName>
        <fullName evidence="6">Pyridoxal-dependent decarboxylase domain-containing protein 1</fullName>
    </recommendedName>
</protein>
<dbReference type="Gene3D" id="3.40.640.10">
    <property type="entry name" value="Type I PLP-dependent aspartate aminotransferase-like (Major domain)"/>
    <property type="match status" value="1"/>
</dbReference>
<proteinExistence type="inferred from homology"/>
<evidence type="ECO:0000256" key="2">
    <source>
        <dbReference type="ARBA" id="ARBA00009533"/>
    </source>
</evidence>
<dbReference type="Proteomes" id="UP001153954">
    <property type="component" value="Unassembled WGS sequence"/>
</dbReference>
<dbReference type="SUPFAM" id="SSF53383">
    <property type="entry name" value="PLP-dependent transferases"/>
    <property type="match status" value="1"/>
</dbReference>
<feature type="region of interest" description="Disordered" evidence="7">
    <location>
        <begin position="1"/>
        <end position="28"/>
    </location>
</feature>
<dbReference type="PANTHER" id="PTHR42735">
    <property type="match status" value="1"/>
</dbReference>
<name>A0AAU9V3F1_EUPED</name>
<feature type="domain" description="PDXDC1/PDXD2 second" evidence="8">
    <location>
        <begin position="444"/>
        <end position="512"/>
    </location>
</feature>
<evidence type="ECO:0000256" key="6">
    <source>
        <dbReference type="ARBA" id="ARBA00047190"/>
    </source>
</evidence>
<dbReference type="Gene3D" id="3.90.1150.10">
    <property type="entry name" value="Aspartate Aminotransferase, domain 1"/>
    <property type="match status" value="1"/>
</dbReference>
<dbReference type="InterPro" id="IPR050477">
    <property type="entry name" value="GrpII_AminoAcid_Decarb"/>
</dbReference>
<dbReference type="GO" id="GO:0016831">
    <property type="term" value="F:carboxy-lyase activity"/>
    <property type="evidence" value="ECO:0007669"/>
    <property type="project" value="UniProtKB-KW"/>
</dbReference>
<gene>
    <name evidence="10" type="ORF">EEDITHA_LOCUS20234</name>
</gene>
<dbReference type="PANTHER" id="PTHR42735:SF1">
    <property type="entry name" value="PYRIDOXAL-DEPENDENT DECARBOXYLASE DOMAIN-CONTAINING PROTEIN 1-RELATED"/>
    <property type="match status" value="1"/>
</dbReference>
<organism evidence="10 11">
    <name type="scientific">Euphydryas editha</name>
    <name type="common">Edith's checkerspot</name>
    <dbReference type="NCBI Taxonomy" id="104508"/>
    <lineage>
        <taxon>Eukaryota</taxon>
        <taxon>Metazoa</taxon>
        <taxon>Ecdysozoa</taxon>
        <taxon>Arthropoda</taxon>
        <taxon>Hexapoda</taxon>
        <taxon>Insecta</taxon>
        <taxon>Pterygota</taxon>
        <taxon>Neoptera</taxon>
        <taxon>Endopterygota</taxon>
        <taxon>Lepidoptera</taxon>
        <taxon>Glossata</taxon>
        <taxon>Ditrysia</taxon>
        <taxon>Papilionoidea</taxon>
        <taxon>Nymphalidae</taxon>
        <taxon>Nymphalinae</taxon>
        <taxon>Euphydryas</taxon>
    </lineage>
</organism>
<keyword evidence="3" id="KW-0210">Decarboxylase</keyword>
<dbReference type="InterPro" id="IPR015421">
    <property type="entry name" value="PyrdxlP-dep_Trfase_major"/>
</dbReference>
<evidence type="ECO:0000259" key="9">
    <source>
        <dbReference type="Pfam" id="PF22937"/>
    </source>
</evidence>
<dbReference type="AlphaFoldDB" id="A0AAU9V3F1"/>
<evidence type="ECO:0000259" key="8">
    <source>
        <dbReference type="Pfam" id="PF22930"/>
    </source>
</evidence>
<dbReference type="Pfam" id="PF22937">
    <property type="entry name" value="PDXDC1-like_cen2"/>
    <property type="match status" value="1"/>
</dbReference>
<comment type="caution">
    <text evidence="10">The sequence shown here is derived from an EMBL/GenBank/DDBJ whole genome shotgun (WGS) entry which is preliminary data.</text>
</comment>
<dbReference type="InterPro" id="IPR055102">
    <property type="entry name" value="PDXDC1-like_3rd"/>
</dbReference>
<keyword evidence="4" id="KW-0663">Pyridoxal phosphate</keyword>
<sequence>MGDAPASDMDSNKPSPDSEVPSEVDRQPFGGLEFQVSEVVGRLEAGVNAQDVEEEEKKPETRKISAGFFEPEEMPMDDILKVLEDLVLKTDPSCDSVEPPLLPTDAVTRAAILSHSISALFARLERSHAARLGAHIASETTRWMAHMFRLTDYNAYYHQEQMEGLVRVTRMLLHHRYPRYLEDGALAFANRLPSIYSCVASPLGVVQHLCRQLGLPLACVRPVPVSSNGKSMDIEALDRLCEEDAAGGRTPLLVLGEVGGPPLGRGCPLAALSELCARRNIHLHVRGHALALPAALGRDETYSIADSLTLTPGPWFGVPGLPTVTFYKIPEPITANDHSKGVSATGSREGALAALAGLTAGAARLAALPLWTCARAAGVTRLARRVEHAFRAARAARALVASTDLKLLSDRPGGDEPPNVDLVEAISQASACVAFQFAPPDVEKPPAYYDKLNSWLGQVLQREADMISIEVCETEAHGVVLRFCPLEGAPESAADAWGAALDAQLAVLRATVALREPFRRRVAQHAALRLVRVPGWAGLGGVRYVPPGWEDAPPDELNALNRQLVDTLRATDGAFSCGDGDDGMACVRFGMVTADTDVDELLDLVLSAGKDVEENSKQLTDMTEVLKKGISAAQEELAREAWQEGLLRRVPVVGRVVSWWAPPAPPAGRRLLLAHGTLQTTDDVYRFVQKKEKEEPARAHSPTRNRLEEQ</sequence>
<accession>A0AAU9V3F1</accession>
<dbReference type="EMBL" id="CAKOGL010000029">
    <property type="protein sequence ID" value="CAH2106049.1"/>
    <property type="molecule type" value="Genomic_DNA"/>
</dbReference>
<dbReference type="Pfam" id="PF22930">
    <property type="entry name" value="PDXDC1-like_cen"/>
    <property type="match status" value="1"/>
</dbReference>
<evidence type="ECO:0000256" key="4">
    <source>
        <dbReference type="ARBA" id="ARBA00022898"/>
    </source>
</evidence>
<dbReference type="InterPro" id="IPR015422">
    <property type="entry name" value="PyrdxlP-dep_Trfase_small"/>
</dbReference>
<evidence type="ECO:0000256" key="5">
    <source>
        <dbReference type="ARBA" id="ARBA00023239"/>
    </source>
</evidence>
<evidence type="ECO:0000313" key="10">
    <source>
        <dbReference type="EMBL" id="CAH2106049.1"/>
    </source>
</evidence>
<evidence type="ECO:0000256" key="1">
    <source>
        <dbReference type="ARBA" id="ARBA00001933"/>
    </source>
</evidence>
<evidence type="ECO:0000256" key="7">
    <source>
        <dbReference type="SAM" id="MobiDB-lite"/>
    </source>
</evidence>
<dbReference type="InterPro" id="IPR055103">
    <property type="entry name" value="PDXDC1-like_2nd"/>
</dbReference>
<dbReference type="InterPro" id="IPR015424">
    <property type="entry name" value="PyrdxlP-dep_Trfase"/>
</dbReference>
<keyword evidence="5" id="KW-0456">Lyase</keyword>
<reference evidence="10" key="1">
    <citation type="submission" date="2022-03" db="EMBL/GenBank/DDBJ databases">
        <authorList>
            <person name="Tunstrom K."/>
        </authorList>
    </citation>
    <scope>NUCLEOTIDE SEQUENCE</scope>
</reference>
<feature type="region of interest" description="Disordered" evidence="7">
    <location>
        <begin position="691"/>
        <end position="710"/>
    </location>
</feature>
<comment type="cofactor">
    <cofactor evidence="1">
        <name>pyridoxal 5'-phosphate</name>
        <dbReference type="ChEBI" id="CHEBI:597326"/>
    </cofactor>
</comment>